<evidence type="ECO:0000313" key="7">
    <source>
        <dbReference type="Proteomes" id="UP000193040"/>
    </source>
</evidence>
<gene>
    <name evidence="6" type="ORF">B5M45_23175</name>
</gene>
<keyword evidence="3" id="KW-0547">Nucleotide-binding</keyword>
<evidence type="ECO:0000256" key="4">
    <source>
        <dbReference type="ARBA" id="ARBA00022840"/>
    </source>
</evidence>
<dbReference type="CDD" id="cd03215">
    <property type="entry name" value="ABC_Carb_Monos_II"/>
    <property type="match status" value="1"/>
</dbReference>
<dbReference type="InterPro" id="IPR003593">
    <property type="entry name" value="AAA+_ATPase"/>
</dbReference>
<dbReference type="CDD" id="cd03216">
    <property type="entry name" value="ABC_Carb_Monos_I"/>
    <property type="match status" value="1"/>
</dbReference>
<comment type="caution">
    <text evidence="6">The sequence shown here is derived from an EMBL/GenBank/DDBJ whole genome shotgun (WGS) entry which is preliminary data.</text>
</comment>
<dbReference type="GO" id="GO:0016887">
    <property type="term" value="F:ATP hydrolysis activity"/>
    <property type="evidence" value="ECO:0007669"/>
    <property type="project" value="InterPro"/>
</dbReference>
<dbReference type="SMART" id="SM00382">
    <property type="entry name" value="AAA"/>
    <property type="match status" value="1"/>
</dbReference>
<keyword evidence="1" id="KW-0813">Transport</keyword>
<sequence length="520" mass="54694">MTELKTTQAHDSASGDAAVGRFGVRGATHGYSGVPVLRGVDFGLVAGQIEALIGENGSGKSTLIKVLTGAVRPMSGTLYLDDKPVSWASPQDAHGAGIGVVHQNYNLFPSMSVEHNLLAGLHRPPRNAKTLGAVHHSRWRARVRQLFETLGVEVDPRATVASLGPAERKFVEIARAMLLNPRFLILDEPTASMEPAAAKQVLRLMAALRDQGLGLALVSHRLDEVVAIADGLTVLRDGARIYGRSAAGLTTRELAMMMVGDRSPRQAPQRSSSVGTDVLVALRDMRIGASTAGIDLDLHAGEIVAVTGLLGSGAASVVAMLGGDVPLQGKCDLAGTPVSINSVRDAHRHGIGLIAEDRKGRGLVVGQSCAFNISLASFGRVGRCGWLSRRRLFRRAEHYRNQLGIRMAGPGVPAGTLSGGNQQKLMIAKLLASDVRVMAIEEPTQGVDIGGRVQIHGLLHDFVADGNAVLVHSTDLAEVLALADRVAVFRHGILCHLCPAADLDERGLAALVVGGALEGP</sequence>
<dbReference type="PANTHER" id="PTHR43790:SF9">
    <property type="entry name" value="GALACTOFURANOSE TRANSPORTER ATP-BINDING PROTEIN YTFR"/>
    <property type="match status" value="1"/>
</dbReference>
<accession>A0A1X0XVM0</accession>
<dbReference type="Gene3D" id="3.40.50.300">
    <property type="entry name" value="P-loop containing nucleotide triphosphate hydrolases"/>
    <property type="match status" value="2"/>
</dbReference>
<name>A0A1X0XVM0_MYCSI</name>
<dbReference type="PROSITE" id="PS50893">
    <property type="entry name" value="ABC_TRANSPORTER_2"/>
    <property type="match status" value="2"/>
</dbReference>
<dbReference type="PROSITE" id="PS00211">
    <property type="entry name" value="ABC_TRANSPORTER_1"/>
    <property type="match status" value="1"/>
</dbReference>
<feature type="domain" description="ABC transporter" evidence="5">
    <location>
        <begin position="274"/>
        <end position="516"/>
    </location>
</feature>
<dbReference type="AlphaFoldDB" id="A0A1X0XVM0"/>
<evidence type="ECO:0000259" key="5">
    <source>
        <dbReference type="PROSITE" id="PS50893"/>
    </source>
</evidence>
<dbReference type="InterPro" id="IPR050107">
    <property type="entry name" value="ABC_carbohydrate_import_ATPase"/>
</dbReference>
<organism evidence="6 7">
    <name type="scientific">Mycobacterium simiae</name>
    <name type="common">Mycobacterium habana</name>
    <dbReference type="NCBI Taxonomy" id="1784"/>
    <lineage>
        <taxon>Bacteria</taxon>
        <taxon>Bacillati</taxon>
        <taxon>Actinomycetota</taxon>
        <taxon>Actinomycetes</taxon>
        <taxon>Mycobacteriales</taxon>
        <taxon>Mycobacteriaceae</taxon>
        <taxon>Mycobacterium</taxon>
        <taxon>Mycobacterium simiae complex</taxon>
    </lineage>
</organism>
<dbReference type="Pfam" id="PF00005">
    <property type="entry name" value="ABC_tran"/>
    <property type="match status" value="2"/>
</dbReference>
<dbReference type="RefSeq" id="WP_084952813.1">
    <property type="nucleotide sequence ID" value="NZ_MZZM01000027.1"/>
</dbReference>
<keyword evidence="4" id="KW-0067">ATP-binding</keyword>
<reference evidence="6 7" key="1">
    <citation type="submission" date="2017-03" db="EMBL/GenBank/DDBJ databases">
        <title>Genomic insights into Mycobacterium simiae human colonization.</title>
        <authorList>
            <person name="Steffani J.L."/>
            <person name="Brunck M.E."/>
            <person name="Cruz E."/>
            <person name="Montiel R."/>
            <person name="Barona F."/>
        </authorList>
    </citation>
    <scope>NUCLEOTIDE SEQUENCE [LARGE SCALE GENOMIC DNA]</scope>
    <source>
        <strain evidence="6 7">MsiGto</strain>
    </source>
</reference>
<evidence type="ECO:0000256" key="2">
    <source>
        <dbReference type="ARBA" id="ARBA00022737"/>
    </source>
</evidence>
<evidence type="ECO:0000256" key="1">
    <source>
        <dbReference type="ARBA" id="ARBA00022448"/>
    </source>
</evidence>
<dbReference type="SUPFAM" id="SSF52540">
    <property type="entry name" value="P-loop containing nucleoside triphosphate hydrolases"/>
    <property type="match status" value="2"/>
</dbReference>
<evidence type="ECO:0000313" key="6">
    <source>
        <dbReference type="EMBL" id="ORJ56961.1"/>
    </source>
</evidence>
<dbReference type="GO" id="GO:0005524">
    <property type="term" value="F:ATP binding"/>
    <property type="evidence" value="ECO:0007669"/>
    <property type="project" value="UniProtKB-KW"/>
</dbReference>
<protein>
    <recommendedName>
        <fullName evidence="5">ABC transporter domain-containing protein</fullName>
    </recommendedName>
</protein>
<keyword evidence="2" id="KW-0677">Repeat</keyword>
<dbReference type="EMBL" id="MZZM01000027">
    <property type="protein sequence ID" value="ORJ56961.1"/>
    <property type="molecule type" value="Genomic_DNA"/>
</dbReference>
<dbReference type="InterPro" id="IPR027417">
    <property type="entry name" value="P-loop_NTPase"/>
</dbReference>
<evidence type="ECO:0000256" key="3">
    <source>
        <dbReference type="ARBA" id="ARBA00022741"/>
    </source>
</evidence>
<proteinExistence type="predicted"/>
<dbReference type="InterPro" id="IPR003439">
    <property type="entry name" value="ABC_transporter-like_ATP-bd"/>
</dbReference>
<feature type="domain" description="ABC transporter" evidence="5">
    <location>
        <begin position="19"/>
        <end position="262"/>
    </location>
</feature>
<dbReference type="Proteomes" id="UP000193040">
    <property type="component" value="Unassembled WGS sequence"/>
</dbReference>
<dbReference type="PANTHER" id="PTHR43790">
    <property type="entry name" value="CARBOHYDRATE TRANSPORT ATP-BINDING PROTEIN MG119-RELATED"/>
    <property type="match status" value="1"/>
</dbReference>
<dbReference type="InterPro" id="IPR017871">
    <property type="entry name" value="ABC_transporter-like_CS"/>
</dbReference>
<keyword evidence="7" id="KW-1185">Reference proteome</keyword>